<evidence type="ECO:0000313" key="11">
    <source>
        <dbReference type="Proteomes" id="UP001592528"/>
    </source>
</evidence>
<evidence type="ECO:0000256" key="5">
    <source>
        <dbReference type="ARBA" id="ARBA00022989"/>
    </source>
</evidence>
<name>A0ABV6UY31_9ACTN</name>
<evidence type="ECO:0000256" key="4">
    <source>
        <dbReference type="ARBA" id="ARBA00022692"/>
    </source>
</evidence>
<evidence type="ECO:0000256" key="7">
    <source>
        <dbReference type="RuleBase" id="RU363032"/>
    </source>
</evidence>
<dbReference type="Proteomes" id="UP001592528">
    <property type="component" value="Unassembled WGS sequence"/>
</dbReference>
<evidence type="ECO:0000256" key="3">
    <source>
        <dbReference type="ARBA" id="ARBA00022475"/>
    </source>
</evidence>
<keyword evidence="4 7" id="KW-0812">Transmembrane</keyword>
<evidence type="ECO:0000259" key="9">
    <source>
        <dbReference type="PROSITE" id="PS50928"/>
    </source>
</evidence>
<dbReference type="PROSITE" id="PS50928">
    <property type="entry name" value="ABC_TM1"/>
    <property type="match status" value="1"/>
</dbReference>
<keyword evidence="2 7" id="KW-0813">Transport</keyword>
<dbReference type="InterPro" id="IPR000515">
    <property type="entry name" value="MetI-like"/>
</dbReference>
<feature type="domain" description="ABC transmembrane type-1" evidence="9">
    <location>
        <begin position="93"/>
        <end position="294"/>
    </location>
</feature>
<evidence type="ECO:0000256" key="8">
    <source>
        <dbReference type="SAM" id="MobiDB-lite"/>
    </source>
</evidence>
<reference evidence="10 11" key="1">
    <citation type="submission" date="2024-09" db="EMBL/GenBank/DDBJ databases">
        <authorList>
            <person name="Lee S.D."/>
        </authorList>
    </citation>
    <scope>NUCLEOTIDE SEQUENCE [LARGE SCALE GENOMIC DNA]</scope>
    <source>
        <strain evidence="10 11">N1-5</strain>
    </source>
</reference>
<keyword evidence="3" id="KW-1003">Cell membrane</keyword>
<comment type="caution">
    <text evidence="10">The sequence shown here is derived from an EMBL/GenBank/DDBJ whole genome shotgun (WGS) entry which is preliminary data.</text>
</comment>
<feature type="transmembrane region" description="Helical" evidence="7">
    <location>
        <begin position="204"/>
        <end position="226"/>
    </location>
</feature>
<feature type="compositionally biased region" description="Basic and acidic residues" evidence="8">
    <location>
        <begin position="1"/>
        <end position="10"/>
    </location>
</feature>
<gene>
    <name evidence="10" type="ORF">ACEZDJ_34235</name>
</gene>
<feature type="transmembrane region" description="Helical" evidence="7">
    <location>
        <begin position="29"/>
        <end position="51"/>
    </location>
</feature>
<accession>A0ABV6UY31</accession>
<comment type="subcellular location">
    <subcellularLocation>
        <location evidence="1 7">Cell membrane</location>
        <topology evidence="1 7">Multi-pass membrane protein</topology>
    </subcellularLocation>
</comment>
<dbReference type="PANTHER" id="PTHR43744:SF12">
    <property type="entry name" value="ABC TRANSPORTER PERMEASE PROTEIN MG189-RELATED"/>
    <property type="match status" value="1"/>
</dbReference>
<dbReference type="Pfam" id="PF00528">
    <property type="entry name" value="BPD_transp_1"/>
    <property type="match status" value="1"/>
</dbReference>
<dbReference type="PANTHER" id="PTHR43744">
    <property type="entry name" value="ABC TRANSPORTER PERMEASE PROTEIN MG189-RELATED-RELATED"/>
    <property type="match status" value="1"/>
</dbReference>
<keyword evidence="11" id="KW-1185">Reference proteome</keyword>
<dbReference type="RefSeq" id="WP_030256797.1">
    <property type="nucleotide sequence ID" value="NZ_JBHEZZ010000028.1"/>
</dbReference>
<keyword evidence="5 7" id="KW-1133">Transmembrane helix</keyword>
<dbReference type="CDD" id="cd06261">
    <property type="entry name" value="TM_PBP2"/>
    <property type="match status" value="1"/>
</dbReference>
<feature type="transmembrane region" description="Helical" evidence="7">
    <location>
        <begin position="276"/>
        <end position="293"/>
    </location>
</feature>
<evidence type="ECO:0000256" key="2">
    <source>
        <dbReference type="ARBA" id="ARBA00022448"/>
    </source>
</evidence>
<dbReference type="SUPFAM" id="SSF161098">
    <property type="entry name" value="MetI-like"/>
    <property type="match status" value="1"/>
</dbReference>
<organism evidence="10 11">
    <name type="scientific">Streptacidiphilus cavernicola</name>
    <dbReference type="NCBI Taxonomy" id="3342716"/>
    <lineage>
        <taxon>Bacteria</taxon>
        <taxon>Bacillati</taxon>
        <taxon>Actinomycetota</taxon>
        <taxon>Actinomycetes</taxon>
        <taxon>Kitasatosporales</taxon>
        <taxon>Streptomycetaceae</taxon>
        <taxon>Streptacidiphilus</taxon>
    </lineage>
</organism>
<evidence type="ECO:0000313" key="10">
    <source>
        <dbReference type="EMBL" id="MFC1406368.1"/>
    </source>
</evidence>
<protein>
    <submittedName>
        <fullName evidence="10">Carbohydrate ABC transporter permease</fullName>
    </submittedName>
</protein>
<dbReference type="Gene3D" id="1.10.3720.10">
    <property type="entry name" value="MetI-like"/>
    <property type="match status" value="1"/>
</dbReference>
<feature type="transmembrane region" description="Helical" evidence="7">
    <location>
        <begin position="129"/>
        <end position="150"/>
    </location>
</feature>
<feature type="transmembrane region" description="Helical" evidence="7">
    <location>
        <begin position="97"/>
        <end position="117"/>
    </location>
</feature>
<keyword evidence="6 7" id="KW-0472">Membrane</keyword>
<feature type="transmembrane region" description="Helical" evidence="7">
    <location>
        <begin position="162"/>
        <end position="183"/>
    </location>
</feature>
<sequence length="309" mass="33556">MTDTALDRPRALRQPPTARRSPGRVVSTLVVVLLLGLLLVFFVLPVIWLLLAPSKTAAQIVSDPPLSFGSFSQIGAAWDHLTAFQNGALLVWLKNSAVYSGASLLLTLATSVPAGYALALTKFRGRKTLLMVTLVTMIMPSATLVLPIFLELNKFHLIGTVWSIILPFSFYPFGVYLVYIYFATSLPRDILAAARIDGCSEWQIFTHIALPLAKPVIGLVAFFSFVGNWNNFFLPYLVLPNSNEFPIQVGLNQLLSSTPSFNPVAGAGLNITIPELALAIIVAILPVLVLFLFSQRTLVSGMLAGATKE</sequence>
<comment type="similarity">
    <text evidence="7">Belongs to the binding-protein-dependent transport system permease family.</text>
</comment>
<dbReference type="InterPro" id="IPR035906">
    <property type="entry name" value="MetI-like_sf"/>
</dbReference>
<dbReference type="EMBL" id="JBHEZZ010000028">
    <property type="protein sequence ID" value="MFC1406368.1"/>
    <property type="molecule type" value="Genomic_DNA"/>
</dbReference>
<evidence type="ECO:0000256" key="1">
    <source>
        <dbReference type="ARBA" id="ARBA00004651"/>
    </source>
</evidence>
<evidence type="ECO:0000256" key="6">
    <source>
        <dbReference type="ARBA" id="ARBA00023136"/>
    </source>
</evidence>
<proteinExistence type="inferred from homology"/>
<feature type="region of interest" description="Disordered" evidence="8">
    <location>
        <begin position="1"/>
        <end position="20"/>
    </location>
</feature>